<feature type="compositionally biased region" description="Basic and acidic residues" evidence="1">
    <location>
        <begin position="149"/>
        <end position="163"/>
    </location>
</feature>
<proteinExistence type="predicted"/>
<dbReference type="AlphaFoldDB" id="A0AAV7UTZ5"/>
<gene>
    <name evidence="2" type="ORF">NDU88_001318</name>
</gene>
<keyword evidence="3" id="KW-1185">Reference proteome</keyword>
<sequence length="176" mass="19400">MGNSDCSMVITLNCTGCPLLVPSTNTYFICGPSAYTWCSRQPTAPAPTREKSGTESRFPHHCNKRESIGSRGGRIPEPLRGYQDYADAQTGNPDIRVPEIINTDEGLSGERVPNTEDAGGGQNRDEDENGEDDEQRRTTNSKPCSVKDAATKKENAENREFRHVPGGTWLHQVRSF</sequence>
<evidence type="ECO:0000313" key="3">
    <source>
        <dbReference type="Proteomes" id="UP001066276"/>
    </source>
</evidence>
<feature type="region of interest" description="Disordered" evidence="1">
    <location>
        <begin position="40"/>
        <end position="164"/>
    </location>
</feature>
<accession>A0AAV7UTZ5</accession>
<name>A0AAV7UTZ5_PLEWA</name>
<evidence type="ECO:0000256" key="1">
    <source>
        <dbReference type="SAM" id="MobiDB-lite"/>
    </source>
</evidence>
<reference evidence="2" key="1">
    <citation type="journal article" date="2022" name="bioRxiv">
        <title>Sequencing and chromosome-scale assembly of the giantPleurodeles waltlgenome.</title>
        <authorList>
            <person name="Brown T."/>
            <person name="Elewa A."/>
            <person name="Iarovenko S."/>
            <person name="Subramanian E."/>
            <person name="Araus A.J."/>
            <person name="Petzold A."/>
            <person name="Susuki M."/>
            <person name="Suzuki K.-i.T."/>
            <person name="Hayashi T."/>
            <person name="Toyoda A."/>
            <person name="Oliveira C."/>
            <person name="Osipova E."/>
            <person name="Leigh N.D."/>
            <person name="Simon A."/>
            <person name="Yun M.H."/>
        </authorList>
    </citation>
    <scope>NUCLEOTIDE SEQUENCE</scope>
    <source>
        <strain evidence="2">20211129_DDA</strain>
        <tissue evidence="2">Liver</tissue>
    </source>
</reference>
<evidence type="ECO:0000313" key="2">
    <source>
        <dbReference type="EMBL" id="KAJ1192006.1"/>
    </source>
</evidence>
<organism evidence="2 3">
    <name type="scientific">Pleurodeles waltl</name>
    <name type="common">Iberian ribbed newt</name>
    <dbReference type="NCBI Taxonomy" id="8319"/>
    <lineage>
        <taxon>Eukaryota</taxon>
        <taxon>Metazoa</taxon>
        <taxon>Chordata</taxon>
        <taxon>Craniata</taxon>
        <taxon>Vertebrata</taxon>
        <taxon>Euteleostomi</taxon>
        <taxon>Amphibia</taxon>
        <taxon>Batrachia</taxon>
        <taxon>Caudata</taxon>
        <taxon>Salamandroidea</taxon>
        <taxon>Salamandridae</taxon>
        <taxon>Pleurodelinae</taxon>
        <taxon>Pleurodeles</taxon>
    </lineage>
</organism>
<dbReference type="EMBL" id="JANPWB010000004">
    <property type="protein sequence ID" value="KAJ1192006.1"/>
    <property type="molecule type" value="Genomic_DNA"/>
</dbReference>
<comment type="caution">
    <text evidence="2">The sequence shown here is derived from an EMBL/GenBank/DDBJ whole genome shotgun (WGS) entry which is preliminary data.</text>
</comment>
<protein>
    <submittedName>
        <fullName evidence="2">Uncharacterized protein</fullName>
    </submittedName>
</protein>
<dbReference type="Proteomes" id="UP001066276">
    <property type="component" value="Chromosome 2_2"/>
</dbReference>
<feature type="compositionally biased region" description="Basic and acidic residues" evidence="1">
    <location>
        <begin position="48"/>
        <end position="68"/>
    </location>
</feature>